<dbReference type="InterPro" id="IPR008640">
    <property type="entry name" value="Adhesin_Head_dom"/>
</dbReference>
<keyword evidence="1" id="KW-0175">Coiled coil</keyword>
<dbReference type="RefSeq" id="WP_313324789.1">
    <property type="nucleotide sequence ID" value="NZ_CP134878.1"/>
</dbReference>
<dbReference type="Proteomes" id="UP001304515">
    <property type="component" value="Chromosome"/>
</dbReference>
<evidence type="ECO:0000313" key="5">
    <source>
        <dbReference type="EMBL" id="WNM21209.1"/>
    </source>
</evidence>
<dbReference type="Pfam" id="PF13884">
    <property type="entry name" value="Peptidase_S74"/>
    <property type="match status" value="1"/>
</dbReference>
<evidence type="ECO:0000256" key="2">
    <source>
        <dbReference type="SAM" id="SignalP"/>
    </source>
</evidence>
<dbReference type="EMBL" id="CP134878">
    <property type="protein sequence ID" value="WNM19820.1"/>
    <property type="molecule type" value="Genomic_DNA"/>
</dbReference>
<dbReference type="EMBL" id="CP134890">
    <property type="protein sequence ID" value="WNM21209.1"/>
    <property type="molecule type" value="Genomic_DNA"/>
</dbReference>
<keyword evidence="2" id="KW-0732">Signal</keyword>
<dbReference type="SUPFAM" id="SSF101967">
    <property type="entry name" value="Adhesin YadA, collagen-binding domain"/>
    <property type="match status" value="1"/>
</dbReference>
<protein>
    <submittedName>
        <fullName evidence="4">Tail fiber domain-containing protein</fullName>
    </submittedName>
</protein>
<feature type="domain" description="Peptidase S74" evidence="3">
    <location>
        <begin position="1377"/>
        <end position="1475"/>
    </location>
</feature>
<dbReference type="Gene3D" id="2.150.10.10">
    <property type="entry name" value="Serralysin-like metalloprotease, C-terminal"/>
    <property type="match status" value="5"/>
</dbReference>
<sequence>MKKIYLLLFFPMMVFSQVGINTTTPNAQLDIQSSNQATPANTDGLLIPKINAFPATNPTVAQQGMLVYLTEAIGSNTPGFYYWDNLSVSWISIGDTINSSGWKLNGNSISGTDFLGTTNNQDLNFKRDNTEAGFIGASQTALGIEALNNLTSGFANNAFGLNALRNNSSGNSNNAFGNDALSLNTTGSFNSAFGNFSLKNNSASNNSAFGNLTLTNNTTGTENTAIGNSALATNNIGSNNVAVGFESQLTTTSGISNTAIGHSSMNNNTSGAFNTAVGTQSLTGNSTGLFNSAFGYQANINSANLMNATAIGAQALVASNNAMVLGSIQGVNGAFSSVNVGIGTTTPQDRLHVEGNIRMVDGNEAMGRVLTSDANGTASWSDFTNLASGTLDQAYDFGGSGNGKMITADSGAVTIAGTDGLVSTGTLGSGTLAPSGIGTRMVWNPRKAAFRAGTVTVGGSSVWDDSSIGIGSTALGHRTLASGQYSTAFGDLAEATGYASTSFGGQSIASGNYSTAFGIGNSASAELSVAFGNGAVASGIRSTAFGTSNTASGFSSTAFGQGNEARSYSETVIGIGATTYTPSTNGATLFRTSNATDRLFVIGNAIDSNNNNSVDVAERSDAMIVLKNGLTRLPSTTNTMIDAADGKAVVTKEYLQSNSSGTLDQAYDFGGAGNGNTITADTGAVLINGTDGLVSTGTLNSGALAPTGAGVKMFWNPRKASFRAGNIIGTEWDDLNIGNVSVAFGTRTTASGNSSVAFGSNTTASGTISTSFGEITTASGSVATAFGRNTVASGNFSTVFGLGSTASGNTSTAFGSGSTASGITSTSFGGGTFAFGSFSTAFGRSNSASSYGEIVIGIGATNYTPSTNGDTQFRAANATDRLFVIGNAIDADNDNNISTAERSDAMIVLKNGLTRLPSTTNTMIDAADGKAIATKEWVQSNGSIASWTLQGNSGTDSTTNFIGTTDATTLNLRTNNTDRMKLLSNGNIEIGGASIPSLFETGTSKLLVGSESSTTDNLTVWAAHSTAAGRTTLNLARQRGSFSSSLPVSNGDGLGELVFSGYSNFVGSHLNAAMIFADVDGTLAAANVPAKLGFSTAPDTGGSPIERMTIRANGNLGIGTSTPLEKLQVAGKALFTNGFSSDNGALLYKNNTDYMFIGPQSGSTSNGGGLALFGSSNNTSGNPGGMDINVPTGSVRLFHSNGSYTFSTSSTSNYSGLFELNDIGFDIGHNSISRAIIFSPGSTERMRLTPGGFLGVGATAPARRLHVSNGVSGGTSNGNTGILLESSGNVYQHFLTPSTSENGLLFGSELASINGGIIFNNSAVANGIQFRTGGNSNRMTITSAGNVGIGTTTPAGQLQLSTDDARKSGTSTWTIVSDTRLKNIKGNYTSGLNEILQLHPVRYQYKNNGERKFEEEVLDTEYSGFIAQEVQTLFPEAVGTDEDGYLNLNIHPILIASVNAFKELNTKYEDLKTENEDLKSKLELLLKRIETLEKK</sequence>
<dbReference type="GO" id="GO:0019867">
    <property type="term" value="C:outer membrane"/>
    <property type="evidence" value="ECO:0007669"/>
    <property type="project" value="InterPro"/>
</dbReference>
<proteinExistence type="predicted"/>
<organism evidence="4">
    <name type="scientific">Flavobacterium capsici</name>
    <dbReference type="NCBI Taxonomy" id="3075618"/>
    <lineage>
        <taxon>Bacteria</taxon>
        <taxon>Pseudomonadati</taxon>
        <taxon>Bacteroidota</taxon>
        <taxon>Flavobacteriia</taxon>
        <taxon>Flavobacteriales</taxon>
        <taxon>Flavobacteriaceae</taxon>
        <taxon>Flavobacterium</taxon>
    </lineage>
</organism>
<keyword evidence="6" id="KW-1185">Reference proteome</keyword>
<dbReference type="KEGG" id="fcj:RN605_11025"/>
<evidence type="ECO:0000313" key="4">
    <source>
        <dbReference type="EMBL" id="WNM19820.1"/>
    </source>
</evidence>
<evidence type="ECO:0000259" key="3">
    <source>
        <dbReference type="PROSITE" id="PS51688"/>
    </source>
</evidence>
<evidence type="ECO:0000256" key="1">
    <source>
        <dbReference type="SAM" id="Coils"/>
    </source>
</evidence>
<accession>A0AA96F238</accession>
<reference evidence="4 6" key="1">
    <citation type="submission" date="2023-09" db="EMBL/GenBank/DDBJ databases">
        <title>Flavobacterium sp. a novel bacteria isolate from Pepper rhizosphere.</title>
        <authorList>
            <person name="Peng Y."/>
            <person name="Lee J."/>
        </authorList>
    </citation>
    <scope>NUCLEOTIDE SEQUENCE</scope>
    <source>
        <strain evidence="4">PMR2A8</strain>
        <strain evidence="5 6">PMTSA4</strain>
    </source>
</reference>
<gene>
    <name evidence="5" type="ORF">RN605_11025</name>
    <name evidence="4" type="ORF">RN608_03855</name>
</gene>
<dbReference type="Pfam" id="PF05658">
    <property type="entry name" value="YadA_head"/>
    <property type="match status" value="6"/>
</dbReference>
<accession>A0AA96JA42</accession>
<dbReference type="CDD" id="cd12820">
    <property type="entry name" value="LbR_YadA-like"/>
    <property type="match status" value="2"/>
</dbReference>
<feature type="signal peptide" evidence="2">
    <location>
        <begin position="1"/>
        <end position="20"/>
    </location>
</feature>
<evidence type="ECO:0000313" key="6">
    <source>
        <dbReference type="Proteomes" id="UP001304515"/>
    </source>
</evidence>
<name>A0AA96F238_9FLAO</name>
<dbReference type="PROSITE" id="PS51688">
    <property type="entry name" value="ICA"/>
    <property type="match status" value="1"/>
</dbReference>
<feature type="coiled-coil region" evidence="1">
    <location>
        <begin position="1461"/>
        <end position="1495"/>
    </location>
</feature>
<dbReference type="InterPro" id="IPR030392">
    <property type="entry name" value="S74_ICA"/>
</dbReference>
<dbReference type="InterPro" id="IPR011049">
    <property type="entry name" value="Serralysin-like_metalloprot_C"/>
</dbReference>
<feature type="chain" id="PRO_5044705272" evidence="2">
    <location>
        <begin position="21"/>
        <end position="1495"/>
    </location>
</feature>